<sequence>MKLHFRVGIAATALTLAMAALVGLGGAAANAAPAGCSGPDAPPACFHTPPAHPPAPDVLETPTFTPRSGETNLFDIAVKVNPLVLAGYSSGATTSYHVSVNCSNGYSVSAALTTMITSGGSLLYANFIASANAAAGTCSATTWDQHALGLTTASTRLYDASEDDRFWGLSFS</sequence>
<keyword evidence="1" id="KW-0732">Signal</keyword>
<evidence type="ECO:0008006" key="4">
    <source>
        <dbReference type="Google" id="ProtNLM"/>
    </source>
</evidence>
<evidence type="ECO:0000256" key="1">
    <source>
        <dbReference type="SAM" id="SignalP"/>
    </source>
</evidence>
<keyword evidence="3" id="KW-1185">Reference proteome</keyword>
<comment type="caution">
    <text evidence="2">The sequence shown here is derived from an EMBL/GenBank/DDBJ whole genome shotgun (WGS) entry which is preliminary data.</text>
</comment>
<protein>
    <recommendedName>
        <fullName evidence="4">Spore-associated protein A</fullName>
    </recommendedName>
</protein>
<gene>
    <name evidence="2" type="ORF">GCM10011399_17850</name>
</gene>
<feature type="chain" id="PRO_5036906081" description="Spore-associated protein A" evidence="1">
    <location>
        <begin position="32"/>
        <end position="172"/>
    </location>
</feature>
<feature type="signal peptide" evidence="1">
    <location>
        <begin position="1"/>
        <end position="31"/>
    </location>
</feature>
<organism evidence="2 3">
    <name type="scientific">Subtercola lobariae</name>
    <dbReference type="NCBI Taxonomy" id="1588641"/>
    <lineage>
        <taxon>Bacteria</taxon>
        <taxon>Bacillati</taxon>
        <taxon>Actinomycetota</taxon>
        <taxon>Actinomycetes</taxon>
        <taxon>Micrococcales</taxon>
        <taxon>Microbacteriaceae</taxon>
        <taxon>Subtercola</taxon>
    </lineage>
</organism>
<proteinExistence type="predicted"/>
<name>A0A917B5X9_9MICO</name>
<evidence type="ECO:0000313" key="2">
    <source>
        <dbReference type="EMBL" id="GGF24791.1"/>
    </source>
</evidence>
<dbReference type="Proteomes" id="UP000598775">
    <property type="component" value="Unassembled WGS sequence"/>
</dbReference>
<reference evidence="2 3" key="1">
    <citation type="journal article" date="2014" name="Int. J. Syst. Evol. Microbiol.">
        <title>Complete genome sequence of Corynebacterium casei LMG S-19264T (=DSM 44701T), isolated from a smear-ripened cheese.</title>
        <authorList>
            <consortium name="US DOE Joint Genome Institute (JGI-PGF)"/>
            <person name="Walter F."/>
            <person name="Albersmeier A."/>
            <person name="Kalinowski J."/>
            <person name="Ruckert C."/>
        </authorList>
    </citation>
    <scope>NUCLEOTIDE SEQUENCE [LARGE SCALE GENOMIC DNA]</scope>
    <source>
        <strain evidence="2 3">CGMCC 1.12976</strain>
    </source>
</reference>
<accession>A0A917B5X9</accession>
<dbReference type="RefSeq" id="WP_188677059.1">
    <property type="nucleotide sequence ID" value="NZ_BMGP01000003.1"/>
</dbReference>
<dbReference type="EMBL" id="BMGP01000003">
    <property type="protein sequence ID" value="GGF24791.1"/>
    <property type="molecule type" value="Genomic_DNA"/>
</dbReference>
<dbReference type="AlphaFoldDB" id="A0A917B5X9"/>
<evidence type="ECO:0000313" key="3">
    <source>
        <dbReference type="Proteomes" id="UP000598775"/>
    </source>
</evidence>